<keyword evidence="1" id="KW-0472">Membrane</keyword>
<keyword evidence="1" id="KW-0812">Transmembrane</keyword>
<evidence type="ECO:0000313" key="3">
    <source>
        <dbReference type="Proteomes" id="UP000027195"/>
    </source>
</evidence>
<gene>
    <name evidence="2" type="ORF">BOTBODRAFT_348647</name>
</gene>
<evidence type="ECO:0000313" key="2">
    <source>
        <dbReference type="EMBL" id="KDQ14316.1"/>
    </source>
</evidence>
<feature type="transmembrane region" description="Helical" evidence="1">
    <location>
        <begin position="21"/>
        <end position="42"/>
    </location>
</feature>
<protein>
    <submittedName>
        <fullName evidence="2">Uncharacterized protein</fullName>
    </submittedName>
</protein>
<accession>A0A067MRY9</accession>
<dbReference type="EMBL" id="KL198038">
    <property type="protein sequence ID" value="KDQ14316.1"/>
    <property type="molecule type" value="Genomic_DNA"/>
</dbReference>
<dbReference type="Proteomes" id="UP000027195">
    <property type="component" value="Unassembled WGS sequence"/>
</dbReference>
<proteinExistence type="predicted"/>
<sequence length="135" mass="14921">MIEGTWAGSLDFRLRHVFLPVWVCGVALHLNLLLFLYVAYWGCPELTDSVLHCESSVFSLLANANQTAPIHSSEHEADQCYAPSLMSPPCACMPSRLLEPLPFHSSFRMHGTSLMRGRGLVLKLPSAHFVKNLGG</sequence>
<dbReference type="InParanoid" id="A0A067MRY9"/>
<name>A0A067MRY9_BOTB1</name>
<keyword evidence="3" id="KW-1185">Reference proteome</keyword>
<dbReference type="HOGENOM" id="CLU_1885438_0_0_1"/>
<organism evidence="2 3">
    <name type="scientific">Botryobasidium botryosum (strain FD-172 SS1)</name>
    <dbReference type="NCBI Taxonomy" id="930990"/>
    <lineage>
        <taxon>Eukaryota</taxon>
        <taxon>Fungi</taxon>
        <taxon>Dikarya</taxon>
        <taxon>Basidiomycota</taxon>
        <taxon>Agaricomycotina</taxon>
        <taxon>Agaricomycetes</taxon>
        <taxon>Cantharellales</taxon>
        <taxon>Botryobasidiaceae</taxon>
        <taxon>Botryobasidium</taxon>
    </lineage>
</organism>
<keyword evidence="1" id="KW-1133">Transmembrane helix</keyword>
<evidence type="ECO:0000256" key="1">
    <source>
        <dbReference type="SAM" id="Phobius"/>
    </source>
</evidence>
<reference evidence="3" key="1">
    <citation type="journal article" date="2014" name="Proc. Natl. Acad. Sci. U.S.A.">
        <title>Extensive sampling of basidiomycete genomes demonstrates inadequacy of the white-rot/brown-rot paradigm for wood decay fungi.</title>
        <authorList>
            <person name="Riley R."/>
            <person name="Salamov A.A."/>
            <person name="Brown D.W."/>
            <person name="Nagy L.G."/>
            <person name="Floudas D."/>
            <person name="Held B.W."/>
            <person name="Levasseur A."/>
            <person name="Lombard V."/>
            <person name="Morin E."/>
            <person name="Otillar R."/>
            <person name="Lindquist E.A."/>
            <person name="Sun H."/>
            <person name="LaButti K.M."/>
            <person name="Schmutz J."/>
            <person name="Jabbour D."/>
            <person name="Luo H."/>
            <person name="Baker S.E."/>
            <person name="Pisabarro A.G."/>
            <person name="Walton J.D."/>
            <person name="Blanchette R.A."/>
            <person name="Henrissat B."/>
            <person name="Martin F."/>
            <person name="Cullen D."/>
            <person name="Hibbett D.S."/>
            <person name="Grigoriev I.V."/>
        </authorList>
    </citation>
    <scope>NUCLEOTIDE SEQUENCE [LARGE SCALE GENOMIC DNA]</scope>
    <source>
        <strain evidence="3">FD-172 SS1</strain>
    </source>
</reference>
<dbReference type="AlphaFoldDB" id="A0A067MRY9"/>